<dbReference type="SUPFAM" id="SSF48452">
    <property type="entry name" value="TPR-like"/>
    <property type="match status" value="1"/>
</dbReference>
<feature type="domain" description="HTH cro/C1-type" evidence="1">
    <location>
        <begin position="13"/>
        <end position="51"/>
    </location>
</feature>
<organism evidence="2 3">
    <name type="scientific">Protofrankia coriariae</name>
    <dbReference type="NCBI Taxonomy" id="1562887"/>
    <lineage>
        <taxon>Bacteria</taxon>
        <taxon>Bacillati</taxon>
        <taxon>Actinomycetota</taxon>
        <taxon>Actinomycetes</taxon>
        <taxon>Frankiales</taxon>
        <taxon>Frankiaceae</taxon>
        <taxon>Protofrankia</taxon>
    </lineage>
</organism>
<comment type="caution">
    <text evidence="2">The sequence shown here is derived from an EMBL/GenBank/DDBJ whole genome shotgun (WGS) entry which is preliminary data.</text>
</comment>
<dbReference type="InterPro" id="IPR001387">
    <property type="entry name" value="Cro/C1-type_HTH"/>
</dbReference>
<dbReference type="PROSITE" id="PS50943">
    <property type="entry name" value="HTH_CROC1"/>
    <property type="match status" value="1"/>
</dbReference>
<sequence length="425" mass="45843">MELRGFAVSREGREAGVTGNMICKWEKGDKKPSLRYQRLLGALFQRTSGELGFIENDTAGATGATNIVGTVGDIAAGPRPEHASGPSRPGAEQRPFLRLVAAAEDATTASPGARPPWERLSAALRQQAVATPSVVDSLSARTAGLFGLEERVPAHRLIERVTAHLAALSRLLEAAPRSAVRRALAVTAGETAALAGWLAFDMRNSAHARAYYHVAAEAAQEAGDDALLACVLGYESFQPSMNGRPDKACALLAEAQRHAERGGSPMTCAWLAAREAEEQAHQGDSDAALRALDRATDAFGQATPADDRVWTQFFDRSRLDGMKVTTFTRLRRPDAARATAFEGLRTTSPTTTKKRSLLLGAVAEVHIQQREIEQACQFAADALAIVAQTDFSLGLTRVLHIRDHLSPWRDVQAVRDLDEQLRVLI</sequence>
<gene>
    <name evidence="2" type="ORF">FrCorBMG51_10110</name>
</gene>
<name>A0ABR5F445_9ACTN</name>
<dbReference type="EMBL" id="JWIO01000014">
    <property type="protein sequence ID" value="KLL11452.1"/>
    <property type="molecule type" value="Genomic_DNA"/>
</dbReference>
<dbReference type="InterPro" id="IPR011990">
    <property type="entry name" value="TPR-like_helical_dom_sf"/>
</dbReference>
<keyword evidence="3" id="KW-1185">Reference proteome</keyword>
<reference evidence="2 3" key="1">
    <citation type="submission" date="2014-12" db="EMBL/GenBank/DDBJ databases">
        <title>Frankia sp. BMG5.1 draft genome.</title>
        <authorList>
            <person name="Gtari M."/>
            <person name="Ghodhbane-Gtari F."/>
            <person name="Nouioui I."/>
            <person name="Ktari A."/>
            <person name="Hezbri K."/>
            <person name="Mimouni W."/>
            <person name="Sbissi I."/>
            <person name="Ayari A."/>
            <person name="Yamanaka T."/>
            <person name="Normand P."/>
            <person name="Tisa L.S."/>
            <person name="Boudabous A."/>
        </authorList>
    </citation>
    <scope>NUCLEOTIDE SEQUENCE [LARGE SCALE GENOMIC DNA]</scope>
    <source>
        <strain evidence="2 3">BMG5.1</strain>
    </source>
</reference>
<accession>A0ABR5F445</accession>
<evidence type="ECO:0000259" key="1">
    <source>
        <dbReference type="PROSITE" id="PS50943"/>
    </source>
</evidence>
<protein>
    <submittedName>
        <fullName evidence="2">XRE family transcriptional regulator</fullName>
    </submittedName>
</protein>
<evidence type="ECO:0000313" key="2">
    <source>
        <dbReference type="EMBL" id="KLL11452.1"/>
    </source>
</evidence>
<evidence type="ECO:0000313" key="3">
    <source>
        <dbReference type="Proteomes" id="UP000035425"/>
    </source>
</evidence>
<proteinExistence type="predicted"/>
<dbReference type="Proteomes" id="UP000035425">
    <property type="component" value="Unassembled WGS sequence"/>
</dbReference>